<dbReference type="Gene3D" id="2.170.190.11">
    <property type="entry name" value="Molybdopterin biosynthesis moea protein, domain 3"/>
    <property type="match status" value="1"/>
</dbReference>
<evidence type="ECO:0000256" key="6">
    <source>
        <dbReference type="ARBA" id="ARBA00022679"/>
    </source>
</evidence>
<keyword evidence="8 11" id="KW-0460">Magnesium</keyword>
<organism evidence="13 14">
    <name type="scientific">Neptunomonas concharum</name>
    <dbReference type="NCBI Taxonomy" id="1031538"/>
    <lineage>
        <taxon>Bacteria</taxon>
        <taxon>Pseudomonadati</taxon>
        <taxon>Pseudomonadota</taxon>
        <taxon>Gammaproteobacteria</taxon>
        <taxon>Oceanospirillales</taxon>
        <taxon>Oceanospirillaceae</taxon>
        <taxon>Neptunomonas</taxon>
    </lineage>
</organism>
<dbReference type="SMART" id="SM00852">
    <property type="entry name" value="MoCF_biosynth"/>
    <property type="match status" value="1"/>
</dbReference>
<dbReference type="GO" id="GO:0006777">
    <property type="term" value="P:Mo-molybdopterin cofactor biosynthetic process"/>
    <property type="evidence" value="ECO:0007669"/>
    <property type="project" value="UniProtKB-UniRule"/>
</dbReference>
<keyword evidence="14" id="KW-1185">Reference proteome</keyword>
<reference evidence="13 14" key="1">
    <citation type="journal article" date="2019" name="Biochem. Eng. J.">
        <title>Metabolic engineering of the marine bacteria Neptunomonas concharum for the production of acetoin and meso-2,3-butanediol from acetate.</title>
        <authorList>
            <person name="Li W."/>
            <person name="Pu N."/>
            <person name="Liu C.-X."/>
            <person name="Yuan Q.-P."/>
            <person name="Li Z.-J."/>
        </authorList>
    </citation>
    <scope>NUCLEOTIDE SEQUENCE [LARGE SCALE GENOMIC DNA]</scope>
    <source>
        <strain evidence="13 14">JCM17730</strain>
    </source>
</reference>
<dbReference type="SUPFAM" id="SSF53218">
    <property type="entry name" value="Molybdenum cofactor biosynthesis proteins"/>
    <property type="match status" value="1"/>
</dbReference>
<comment type="catalytic activity">
    <reaction evidence="10">
        <text>adenylyl-molybdopterin + molybdate = Mo-molybdopterin + AMP + H(+)</text>
        <dbReference type="Rhea" id="RHEA:35047"/>
        <dbReference type="ChEBI" id="CHEBI:15378"/>
        <dbReference type="ChEBI" id="CHEBI:36264"/>
        <dbReference type="ChEBI" id="CHEBI:62727"/>
        <dbReference type="ChEBI" id="CHEBI:71302"/>
        <dbReference type="ChEBI" id="CHEBI:456215"/>
        <dbReference type="EC" id="2.10.1.1"/>
    </reaction>
</comment>
<dbReference type="InterPro" id="IPR005111">
    <property type="entry name" value="MoeA_C_domain_IV"/>
</dbReference>
<evidence type="ECO:0000256" key="7">
    <source>
        <dbReference type="ARBA" id="ARBA00022723"/>
    </source>
</evidence>
<dbReference type="EC" id="2.10.1.1" evidence="11"/>
<comment type="similarity">
    <text evidence="4 11">Belongs to the MoeA family.</text>
</comment>
<dbReference type="OrthoDB" id="9804758at2"/>
<evidence type="ECO:0000256" key="3">
    <source>
        <dbReference type="ARBA" id="ARBA00005046"/>
    </source>
</evidence>
<dbReference type="InterPro" id="IPR036425">
    <property type="entry name" value="MoaB/Mog-like_dom_sf"/>
</dbReference>
<evidence type="ECO:0000259" key="12">
    <source>
        <dbReference type="SMART" id="SM00852"/>
    </source>
</evidence>
<dbReference type="EMBL" id="CP043869">
    <property type="protein sequence ID" value="QEQ97525.1"/>
    <property type="molecule type" value="Genomic_DNA"/>
</dbReference>
<sequence>MWRSIMNCPCDTGKLQSFESALAQLLSAAIPIQETEIIALDHALGRVVARDMSSSIAVPPADNSAMDGYAVRYADIVSGQILPISQRVAAGQRAEAIKSGTVVRLFTGSEIPEGADTVIMQEESILEDDGVRFTTLPKQGEHIRRAGQDINIGDQIIAQGTLLAPQHLGVLASIGIAEVSVYRRLKVAVLNTGDELVMPGASCPKGKIYNSNYFTLAGLLTRLGCDVWTPGVVKDTPEATAQALAKAAVKADVIISSGGVSVGEEDHVKAAVESLGSLNLWRLAIKPGKPLAFGEVKGTPFIGLPGNPSAVLVTFLMLARPYLMKMQGHNKQQPKSYPVLAGFDRDKLVQRKEFLRVSVANDNGRLMAIPARSQSSGILSSAVMADGLLVIPELHPIERGASYMFIPFTELGAI</sequence>
<dbReference type="Gene3D" id="2.40.340.10">
    <property type="entry name" value="MoeA, C-terminal, domain IV"/>
    <property type="match status" value="1"/>
</dbReference>
<dbReference type="InterPro" id="IPR038987">
    <property type="entry name" value="MoeA-like"/>
</dbReference>
<dbReference type="Proteomes" id="UP000324760">
    <property type="component" value="Chromosome"/>
</dbReference>
<dbReference type="PROSITE" id="PS01079">
    <property type="entry name" value="MOCF_BIOSYNTHESIS_2"/>
    <property type="match status" value="1"/>
</dbReference>
<dbReference type="AlphaFoldDB" id="A0A5P1RE33"/>
<evidence type="ECO:0000256" key="2">
    <source>
        <dbReference type="ARBA" id="ARBA00002901"/>
    </source>
</evidence>
<evidence type="ECO:0000256" key="9">
    <source>
        <dbReference type="ARBA" id="ARBA00023150"/>
    </source>
</evidence>
<dbReference type="NCBIfam" id="TIGR00177">
    <property type="entry name" value="molyb_syn"/>
    <property type="match status" value="1"/>
</dbReference>
<keyword evidence="9 11" id="KW-0501">Molybdenum cofactor biosynthesis</keyword>
<gene>
    <name evidence="13" type="ORF">F0U83_12810</name>
</gene>
<name>A0A5P1RE33_9GAMM</name>
<comment type="function">
    <text evidence="2 11">Catalyzes the insertion of molybdate into adenylated molybdopterin with the concomitant release of AMP.</text>
</comment>
<dbReference type="InterPro" id="IPR001453">
    <property type="entry name" value="MoaB/Mog_dom"/>
</dbReference>
<dbReference type="FunFam" id="3.40.980.10:FF:000004">
    <property type="entry name" value="Molybdopterin molybdenumtransferase"/>
    <property type="match status" value="1"/>
</dbReference>
<evidence type="ECO:0000313" key="14">
    <source>
        <dbReference type="Proteomes" id="UP000324760"/>
    </source>
</evidence>
<comment type="pathway">
    <text evidence="3 11">Cofactor biosynthesis; molybdopterin biosynthesis.</text>
</comment>
<evidence type="ECO:0000256" key="8">
    <source>
        <dbReference type="ARBA" id="ARBA00022842"/>
    </source>
</evidence>
<protein>
    <recommendedName>
        <fullName evidence="11">Molybdopterin molybdenumtransferase</fullName>
        <ecNumber evidence="11">2.10.1.1</ecNumber>
    </recommendedName>
</protein>
<dbReference type="Pfam" id="PF03454">
    <property type="entry name" value="MoeA_C"/>
    <property type="match status" value="1"/>
</dbReference>
<dbReference type="InterPro" id="IPR036688">
    <property type="entry name" value="MoeA_C_domain_IV_sf"/>
</dbReference>
<dbReference type="Pfam" id="PF03453">
    <property type="entry name" value="MoeA_N"/>
    <property type="match status" value="1"/>
</dbReference>
<dbReference type="Gene3D" id="3.40.980.10">
    <property type="entry name" value="MoaB/Mog-like domain"/>
    <property type="match status" value="1"/>
</dbReference>
<dbReference type="UniPathway" id="UPA00344"/>
<keyword evidence="6 11" id="KW-0808">Transferase</keyword>
<dbReference type="SUPFAM" id="SSF63882">
    <property type="entry name" value="MoeA N-terminal region -like"/>
    <property type="match status" value="1"/>
</dbReference>
<dbReference type="PANTHER" id="PTHR10192">
    <property type="entry name" value="MOLYBDOPTERIN BIOSYNTHESIS PROTEIN"/>
    <property type="match status" value="1"/>
</dbReference>
<dbReference type="PANTHER" id="PTHR10192:SF5">
    <property type="entry name" value="GEPHYRIN"/>
    <property type="match status" value="1"/>
</dbReference>
<dbReference type="GO" id="GO:0046872">
    <property type="term" value="F:metal ion binding"/>
    <property type="evidence" value="ECO:0007669"/>
    <property type="project" value="UniProtKB-UniRule"/>
</dbReference>
<evidence type="ECO:0000256" key="11">
    <source>
        <dbReference type="RuleBase" id="RU365090"/>
    </source>
</evidence>
<keyword evidence="5 11" id="KW-0500">Molybdenum</keyword>
<dbReference type="GO" id="GO:0005829">
    <property type="term" value="C:cytosol"/>
    <property type="evidence" value="ECO:0007669"/>
    <property type="project" value="TreeGrafter"/>
</dbReference>
<dbReference type="GO" id="GO:0061599">
    <property type="term" value="F:molybdopterin molybdotransferase activity"/>
    <property type="evidence" value="ECO:0007669"/>
    <property type="project" value="UniProtKB-UniRule"/>
</dbReference>
<evidence type="ECO:0000256" key="4">
    <source>
        <dbReference type="ARBA" id="ARBA00010763"/>
    </source>
</evidence>
<dbReference type="NCBIfam" id="NF045515">
    <property type="entry name" value="Glp_gephyrin"/>
    <property type="match status" value="1"/>
</dbReference>
<keyword evidence="7 11" id="KW-0479">Metal-binding</keyword>
<dbReference type="InterPro" id="IPR036135">
    <property type="entry name" value="MoeA_linker/N_sf"/>
</dbReference>
<dbReference type="KEGG" id="ncu:F0U83_12810"/>
<dbReference type="Gene3D" id="3.90.105.10">
    <property type="entry name" value="Molybdopterin biosynthesis moea protein, domain 2"/>
    <property type="match status" value="1"/>
</dbReference>
<dbReference type="CDD" id="cd00887">
    <property type="entry name" value="MoeA"/>
    <property type="match status" value="1"/>
</dbReference>
<comment type="cofactor">
    <cofactor evidence="1 11">
        <name>Mg(2+)</name>
        <dbReference type="ChEBI" id="CHEBI:18420"/>
    </cofactor>
</comment>
<evidence type="ECO:0000313" key="13">
    <source>
        <dbReference type="EMBL" id="QEQ97525.1"/>
    </source>
</evidence>
<evidence type="ECO:0000256" key="5">
    <source>
        <dbReference type="ARBA" id="ARBA00022505"/>
    </source>
</evidence>
<dbReference type="InterPro" id="IPR005110">
    <property type="entry name" value="MoeA_linker/N"/>
</dbReference>
<dbReference type="Pfam" id="PF00994">
    <property type="entry name" value="MoCF_biosynth"/>
    <property type="match status" value="1"/>
</dbReference>
<proteinExistence type="inferred from homology"/>
<dbReference type="InterPro" id="IPR008284">
    <property type="entry name" value="MoCF_biosynth_CS"/>
</dbReference>
<feature type="domain" description="MoaB/Mog" evidence="12">
    <location>
        <begin position="188"/>
        <end position="325"/>
    </location>
</feature>
<accession>A0A5P1RE33</accession>
<evidence type="ECO:0000256" key="1">
    <source>
        <dbReference type="ARBA" id="ARBA00001946"/>
    </source>
</evidence>
<evidence type="ECO:0000256" key="10">
    <source>
        <dbReference type="ARBA" id="ARBA00047317"/>
    </source>
</evidence>
<dbReference type="SUPFAM" id="SSF63867">
    <property type="entry name" value="MoeA C-terminal domain-like"/>
    <property type="match status" value="1"/>
</dbReference>